<keyword evidence="4" id="KW-0445">Lipid transport</keyword>
<evidence type="ECO:0000256" key="5">
    <source>
        <dbReference type="ARBA" id="ARBA00023121"/>
    </source>
</evidence>
<evidence type="ECO:0000256" key="4">
    <source>
        <dbReference type="ARBA" id="ARBA00023055"/>
    </source>
</evidence>
<evidence type="ECO:0000313" key="11">
    <source>
        <dbReference type="EMBL" id="TGZ81828.1"/>
    </source>
</evidence>
<keyword evidence="8" id="KW-0175">Coiled coil</keyword>
<dbReference type="InterPro" id="IPR037239">
    <property type="entry name" value="OSBP_sf"/>
</dbReference>
<keyword evidence="5" id="KW-0446">Lipid-binding</keyword>
<feature type="compositionally biased region" description="Acidic residues" evidence="9">
    <location>
        <begin position="479"/>
        <end position="488"/>
    </location>
</feature>
<dbReference type="AlphaFoldDB" id="A0A4S2MYI4"/>
<dbReference type="GO" id="GO:0097038">
    <property type="term" value="C:perinuclear endoplasmic reticulum"/>
    <property type="evidence" value="ECO:0007669"/>
    <property type="project" value="TreeGrafter"/>
</dbReference>
<dbReference type="InterPro" id="IPR036770">
    <property type="entry name" value="Ankyrin_rpt-contain_sf"/>
</dbReference>
<keyword evidence="6" id="KW-0040">ANK repeat</keyword>
<dbReference type="GO" id="GO:0032934">
    <property type="term" value="F:sterol binding"/>
    <property type="evidence" value="ECO:0007669"/>
    <property type="project" value="TreeGrafter"/>
</dbReference>
<dbReference type="PROSITE" id="PS50088">
    <property type="entry name" value="ANK_REPEAT"/>
    <property type="match status" value="2"/>
</dbReference>
<evidence type="ECO:0000256" key="7">
    <source>
        <dbReference type="RuleBase" id="RU003844"/>
    </source>
</evidence>
<dbReference type="Gene3D" id="1.25.40.20">
    <property type="entry name" value="Ankyrin repeat-containing domain"/>
    <property type="match status" value="2"/>
</dbReference>
<sequence>MERPPPAAKSIEETVRTFRLYEALRNGDTAAILRAIRDGSPQEGGRRSSITAGSTNFDKSSILGLAVQCAELPVIEYILSNTSRDPQSTSPPFLDVNHRDPATGNTPLHIAAHLGRSEVVQILLKQHGINDALQNYKNQRPLDVSRSSTVFNMLQLAQSLYLENVIDEIHKLVEANQYDKLKDLLEDARVDGLLDINALEPPNAPGSTLLHEAARRRDTQLIQLLLLHRADPFRRDKKGKLPQDVTKDERTRQVLKKSPAAQAAARGIEERAVLGSNTDTMGSGELGAGSTGKDSREIKGYLKKWTNYTTGYKLRWFVLENGVLSYYKNQDDIGSACRGAVNMRIARLHMDPNDKLRFEVLGKGSIKYHLKANHQVEAKRWYWALNNAIQYAKDEERAETKQKQLESERMERLREQQHNEESSTVDLSRHGTNRPDSVSGSELGNTKAYKSSIRTTATDTNNDSDRPYLTDAEMGNETAADEDDDDDDSSRGPREPPSSDQLTLMANSARVQLDLLSQVALALQFENQNNPGMTLSDPSVLEAMASYETAVNGLKGLVGELVNMSRERDEYWRYRLEKEVQLRRIWEENMTKLAQDQEELEDRVHGERERRKKTKRALQKVLRGGPSTTGRDEHAHSVDLQEGGVEVLDEKLKELELEQTTTRRDIEKEIEAELSDTDSDLSDEFFDAVDAGEVEVITEMPVPELKSPVLGGAAVEIVEPETGLTLWQKKIRTIEPSFSGYEDPPRKKLAMDEDNRPKISLWGILKSMIGKDMTKMTLPVSFNEPTSLLHRVAEDMEYTDLLDIAADRSDPAERMVYVAAFAASEYASTTLRVAKPFNPLLGETYEYCRPDKKYRFFVEQVSHHPPIGAAYAEGEKWDYWGESAVKSKFYGKSFEINPLGTWFLRLRPVTGGEELYTWKKVTTSVVGIITGSPTVDNYGLMEIKNWTTGEVCQLDFKQRGWSAKSAFEVKGRVLDPEGTQTWSVGGRWNDKLYARISPGYDATISPPATNAAPSIRSGYTGKHAPPNSAFLVWQVNPRPSLPFNLTPFAITLNALPENLKPVLCPTDSRFRPDQRAMEEGEYDFAAEEKNRVEEKQRAKRRWREEHGEIYQPRWFKKGRDEVTGEECWLFDGEYWRLREKVAKGEAKWTDPENRIESIFFD</sequence>
<feature type="repeat" description="ANK" evidence="6">
    <location>
        <begin position="103"/>
        <end position="125"/>
    </location>
</feature>
<evidence type="ECO:0000256" key="3">
    <source>
        <dbReference type="ARBA" id="ARBA00022553"/>
    </source>
</evidence>
<dbReference type="EMBL" id="ML220117">
    <property type="protein sequence ID" value="TGZ81828.1"/>
    <property type="molecule type" value="Genomic_DNA"/>
</dbReference>
<dbReference type="GO" id="GO:0034727">
    <property type="term" value="P:piecemeal microautophagy of the nucleus"/>
    <property type="evidence" value="ECO:0007669"/>
    <property type="project" value="TreeGrafter"/>
</dbReference>
<dbReference type="Pfam" id="PF00169">
    <property type="entry name" value="PH"/>
    <property type="match status" value="1"/>
</dbReference>
<evidence type="ECO:0000256" key="8">
    <source>
        <dbReference type="SAM" id="Coils"/>
    </source>
</evidence>
<feature type="region of interest" description="Disordered" evidence="9">
    <location>
        <begin position="394"/>
        <end position="501"/>
    </location>
</feature>
<dbReference type="PROSITE" id="PS50003">
    <property type="entry name" value="PH_DOMAIN"/>
    <property type="match status" value="1"/>
</dbReference>
<dbReference type="STRING" id="341454.A0A4S2MYI4"/>
<accession>A0A4S2MYI4</accession>
<keyword evidence="3" id="KW-0597">Phosphoprotein</keyword>
<feature type="repeat" description="ANK" evidence="6">
    <location>
        <begin position="205"/>
        <end position="237"/>
    </location>
</feature>
<dbReference type="GO" id="GO:0006869">
    <property type="term" value="P:lipid transport"/>
    <property type="evidence" value="ECO:0007669"/>
    <property type="project" value="UniProtKB-KW"/>
</dbReference>
<feature type="region of interest" description="Disordered" evidence="9">
    <location>
        <begin position="237"/>
        <end position="261"/>
    </location>
</feature>
<dbReference type="SMART" id="SM00248">
    <property type="entry name" value="ANK"/>
    <property type="match status" value="3"/>
</dbReference>
<dbReference type="GO" id="GO:0005635">
    <property type="term" value="C:nuclear envelope"/>
    <property type="evidence" value="ECO:0007669"/>
    <property type="project" value="TreeGrafter"/>
</dbReference>
<dbReference type="InterPro" id="IPR001849">
    <property type="entry name" value="PH_domain"/>
</dbReference>
<dbReference type="GO" id="GO:0006897">
    <property type="term" value="P:endocytosis"/>
    <property type="evidence" value="ECO:0007669"/>
    <property type="project" value="TreeGrafter"/>
</dbReference>
<dbReference type="SUPFAM" id="SSF50729">
    <property type="entry name" value="PH domain-like"/>
    <property type="match status" value="1"/>
</dbReference>
<comment type="similarity">
    <text evidence="1 7">Belongs to the OSBP family.</text>
</comment>
<organism evidence="11 12">
    <name type="scientific">Ascodesmis nigricans</name>
    <dbReference type="NCBI Taxonomy" id="341454"/>
    <lineage>
        <taxon>Eukaryota</taxon>
        <taxon>Fungi</taxon>
        <taxon>Dikarya</taxon>
        <taxon>Ascomycota</taxon>
        <taxon>Pezizomycotina</taxon>
        <taxon>Pezizomycetes</taxon>
        <taxon>Pezizales</taxon>
        <taxon>Ascodesmidaceae</taxon>
        <taxon>Ascodesmis</taxon>
    </lineage>
</organism>
<dbReference type="GO" id="GO:0030011">
    <property type="term" value="P:maintenance of cell polarity"/>
    <property type="evidence" value="ECO:0007669"/>
    <property type="project" value="TreeGrafter"/>
</dbReference>
<dbReference type="Gene3D" id="2.30.29.30">
    <property type="entry name" value="Pleckstrin-homology domain (PH domain)/Phosphotyrosine-binding domain (PTB)"/>
    <property type="match status" value="1"/>
</dbReference>
<dbReference type="GO" id="GO:0005829">
    <property type="term" value="C:cytosol"/>
    <property type="evidence" value="ECO:0007669"/>
    <property type="project" value="TreeGrafter"/>
</dbReference>
<proteinExistence type="inferred from homology"/>
<dbReference type="InParanoid" id="A0A4S2MYI4"/>
<dbReference type="Gene3D" id="3.30.70.3490">
    <property type="match status" value="1"/>
</dbReference>
<reference evidence="11 12" key="1">
    <citation type="submission" date="2019-04" db="EMBL/GenBank/DDBJ databases">
        <title>Comparative genomics and transcriptomics to analyze fruiting body development in filamentous ascomycetes.</title>
        <authorList>
            <consortium name="DOE Joint Genome Institute"/>
            <person name="Lutkenhaus R."/>
            <person name="Traeger S."/>
            <person name="Breuer J."/>
            <person name="Kuo A."/>
            <person name="Lipzen A."/>
            <person name="Pangilinan J."/>
            <person name="Dilworth D."/>
            <person name="Sandor L."/>
            <person name="Poggeler S."/>
            <person name="Barry K."/>
            <person name="Grigoriev I.V."/>
            <person name="Nowrousian M."/>
        </authorList>
    </citation>
    <scope>NUCLEOTIDE SEQUENCE [LARGE SCALE GENOMIC DNA]</scope>
    <source>
        <strain evidence="11 12">CBS 389.68</strain>
    </source>
</reference>
<dbReference type="Pfam" id="PF00023">
    <property type="entry name" value="Ank"/>
    <property type="match status" value="2"/>
</dbReference>
<dbReference type="FunCoup" id="A0A4S2MYI4">
    <property type="interactions" value="529"/>
</dbReference>
<dbReference type="CDD" id="cd13292">
    <property type="entry name" value="PH_Osh1p_Osh2p_yeast"/>
    <property type="match status" value="1"/>
</dbReference>
<feature type="coiled-coil region" evidence="8">
    <location>
        <begin position="583"/>
        <end position="672"/>
    </location>
</feature>
<evidence type="ECO:0000313" key="12">
    <source>
        <dbReference type="Proteomes" id="UP000298138"/>
    </source>
</evidence>
<dbReference type="Pfam" id="PF01237">
    <property type="entry name" value="Oxysterol_BP"/>
    <property type="match status" value="1"/>
</dbReference>
<dbReference type="FunFam" id="2.40.160.120:FF:000008">
    <property type="entry name" value="Oxysterol binding protein (Osh1)"/>
    <property type="match status" value="1"/>
</dbReference>
<dbReference type="InterPro" id="IPR002110">
    <property type="entry name" value="Ankyrin_rpt"/>
</dbReference>
<dbReference type="SMART" id="SM00233">
    <property type="entry name" value="PH"/>
    <property type="match status" value="1"/>
</dbReference>
<evidence type="ECO:0000256" key="1">
    <source>
        <dbReference type="ARBA" id="ARBA00008842"/>
    </source>
</evidence>
<dbReference type="PANTHER" id="PTHR10972:SF205">
    <property type="entry name" value="OXYSTEROL-BINDING PROTEIN 1"/>
    <property type="match status" value="1"/>
</dbReference>
<dbReference type="InterPro" id="IPR018494">
    <property type="entry name" value="Oxysterol-bd_CS"/>
</dbReference>
<dbReference type="PANTHER" id="PTHR10972">
    <property type="entry name" value="OXYSTEROL-BINDING PROTEIN-RELATED"/>
    <property type="match status" value="1"/>
</dbReference>
<dbReference type="GO" id="GO:0005886">
    <property type="term" value="C:plasma membrane"/>
    <property type="evidence" value="ECO:0007669"/>
    <property type="project" value="TreeGrafter"/>
</dbReference>
<dbReference type="Proteomes" id="UP000298138">
    <property type="component" value="Unassembled WGS sequence"/>
</dbReference>
<dbReference type="PROSITE" id="PS01013">
    <property type="entry name" value="OSBP"/>
    <property type="match status" value="1"/>
</dbReference>
<feature type="domain" description="PH" evidence="10">
    <location>
        <begin position="295"/>
        <end position="390"/>
    </location>
</feature>
<feature type="compositionally biased region" description="Basic and acidic residues" evidence="9">
    <location>
        <begin position="237"/>
        <end position="252"/>
    </location>
</feature>
<dbReference type="GO" id="GO:0006887">
    <property type="term" value="P:exocytosis"/>
    <property type="evidence" value="ECO:0007669"/>
    <property type="project" value="TreeGrafter"/>
</dbReference>
<feature type="compositionally biased region" description="Polar residues" evidence="9">
    <location>
        <begin position="434"/>
        <end position="461"/>
    </location>
</feature>
<dbReference type="InterPro" id="IPR000648">
    <property type="entry name" value="Oxysterol-bd"/>
</dbReference>
<name>A0A4S2MYI4_9PEZI</name>
<gene>
    <name evidence="11" type="ORF">EX30DRAFT_305926</name>
</gene>
<evidence type="ECO:0000256" key="6">
    <source>
        <dbReference type="PROSITE-ProRule" id="PRU00023"/>
    </source>
</evidence>
<dbReference type="FunFam" id="2.30.29.30:FF:000061">
    <property type="entry name" value="Oxysterol binding protein 1"/>
    <property type="match status" value="1"/>
</dbReference>
<evidence type="ECO:0000256" key="2">
    <source>
        <dbReference type="ARBA" id="ARBA00022448"/>
    </source>
</evidence>
<dbReference type="OrthoDB" id="1854502at2759"/>
<dbReference type="PROSITE" id="PS50297">
    <property type="entry name" value="ANK_REP_REGION"/>
    <property type="match status" value="2"/>
</dbReference>
<keyword evidence="2" id="KW-0813">Transport</keyword>
<dbReference type="SUPFAM" id="SSF48403">
    <property type="entry name" value="Ankyrin repeat"/>
    <property type="match status" value="1"/>
</dbReference>
<feature type="compositionally biased region" description="Basic and acidic residues" evidence="9">
    <location>
        <begin position="394"/>
        <end position="421"/>
    </location>
</feature>
<keyword evidence="12" id="KW-1185">Reference proteome</keyword>
<protein>
    <recommendedName>
        <fullName evidence="10">PH domain-containing protein</fullName>
    </recommendedName>
</protein>
<dbReference type="SUPFAM" id="SSF144000">
    <property type="entry name" value="Oxysterol-binding protein-like"/>
    <property type="match status" value="1"/>
</dbReference>
<feature type="coiled-coil region" evidence="8">
    <location>
        <begin position="1075"/>
        <end position="1105"/>
    </location>
</feature>
<feature type="region of interest" description="Disordered" evidence="9">
    <location>
        <begin position="274"/>
        <end position="294"/>
    </location>
</feature>
<evidence type="ECO:0000259" key="10">
    <source>
        <dbReference type="PROSITE" id="PS50003"/>
    </source>
</evidence>
<evidence type="ECO:0000256" key="9">
    <source>
        <dbReference type="SAM" id="MobiDB-lite"/>
    </source>
</evidence>
<dbReference type="Gene3D" id="2.40.160.120">
    <property type="match status" value="1"/>
</dbReference>
<dbReference type="InterPro" id="IPR011993">
    <property type="entry name" value="PH-like_dom_sf"/>
</dbReference>